<organism evidence="2 3">
    <name type="scientific">Polymorphobacter multimanifer</name>
    <dbReference type="NCBI Taxonomy" id="1070431"/>
    <lineage>
        <taxon>Bacteria</taxon>
        <taxon>Pseudomonadati</taxon>
        <taxon>Pseudomonadota</taxon>
        <taxon>Alphaproteobacteria</taxon>
        <taxon>Sphingomonadales</taxon>
        <taxon>Sphingosinicellaceae</taxon>
        <taxon>Polymorphobacter</taxon>
    </lineage>
</organism>
<sequence length="173" mass="19573">MVRQTGKRTMNRIAGWGQHHWFFLLLPFWLVAALGFRATHPWSEQPALGEAATLFDWCVFVPALYVLCYRTMPRRALMLRTLALVCSGIWIAGKIVPAAAESVLTDLGWLRSAGITVLVLFEGLALVAMLRVIFGAAPNAAELERQGIPPLIARMMLAEARFWRWLWTRLRGR</sequence>
<dbReference type="AlphaFoldDB" id="A0A841L806"/>
<feature type="transmembrane region" description="Helical" evidence="1">
    <location>
        <begin position="21"/>
        <end position="39"/>
    </location>
</feature>
<proteinExistence type="predicted"/>
<feature type="transmembrane region" description="Helical" evidence="1">
    <location>
        <begin position="81"/>
        <end position="100"/>
    </location>
</feature>
<keyword evidence="1" id="KW-0472">Membrane</keyword>
<keyword evidence="1" id="KW-0812">Transmembrane</keyword>
<dbReference type="Proteomes" id="UP000538147">
    <property type="component" value="Unassembled WGS sequence"/>
</dbReference>
<keyword evidence="1" id="KW-1133">Transmembrane helix</keyword>
<name>A0A841L806_9SPHN</name>
<keyword evidence="3" id="KW-1185">Reference proteome</keyword>
<evidence type="ECO:0000313" key="2">
    <source>
        <dbReference type="EMBL" id="MBB6229139.1"/>
    </source>
</evidence>
<feature type="transmembrane region" description="Helical" evidence="1">
    <location>
        <begin position="51"/>
        <end position="69"/>
    </location>
</feature>
<dbReference type="RefSeq" id="WP_184202604.1">
    <property type="nucleotide sequence ID" value="NZ_JACIIV010000033.1"/>
</dbReference>
<accession>A0A841L806</accession>
<reference evidence="2 3" key="1">
    <citation type="submission" date="2020-08" db="EMBL/GenBank/DDBJ databases">
        <title>Genomic Encyclopedia of Type Strains, Phase IV (KMG-IV): sequencing the most valuable type-strain genomes for metagenomic binning, comparative biology and taxonomic classification.</title>
        <authorList>
            <person name="Goeker M."/>
        </authorList>
    </citation>
    <scope>NUCLEOTIDE SEQUENCE [LARGE SCALE GENOMIC DNA]</scope>
    <source>
        <strain evidence="2 3">DSM 102189</strain>
    </source>
</reference>
<comment type="caution">
    <text evidence="2">The sequence shown here is derived from an EMBL/GenBank/DDBJ whole genome shotgun (WGS) entry which is preliminary data.</text>
</comment>
<protein>
    <submittedName>
        <fullName evidence="2">Uncharacterized protein</fullName>
    </submittedName>
</protein>
<feature type="transmembrane region" description="Helical" evidence="1">
    <location>
        <begin position="112"/>
        <end position="134"/>
    </location>
</feature>
<evidence type="ECO:0000256" key="1">
    <source>
        <dbReference type="SAM" id="Phobius"/>
    </source>
</evidence>
<evidence type="ECO:0000313" key="3">
    <source>
        <dbReference type="Proteomes" id="UP000538147"/>
    </source>
</evidence>
<gene>
    <name evidence="2" type="ORF">FHS79_003340</name>
</gene>
<dbReference type="EMBL" id="JACIIV010000033">
    <property type="protein sequence ID" value="MBB6229139.1"/>
    <property type="molecule type" value="Genomic_DNA"/>
</dbReference>